<dbReference type="Proteomes" id="UP000299102">
    <property type="component" value="Unassembled WGS sequence"/>
</dbReference>
<proteinExistence type="predicted"/>
<reference evidence="1 2" key="1">
    <citation type="journal article" date="2019" name="Commun. Biol.">
        <title>The bagworm genome reveals a unique fibroin gene that provides high tensile strength.</title>
        <authorList>
            <person name="Kono N."/>
            <person name="Nakamura H."/>
            <person name="Ohtoshi R."/>
            <person name="Tomita M."/>
            <person name="Numata K."/>
            <person name="Arakawa K."/>
        </authorList>
    </citation>
    <scope>NUCLEOTIDE SEQUENCE [LARGE SCALE GENOMIC DNA]</scope>
</reference>
<name>A0A4C1ZP07_EUMVA</name>
<dbReference type="AlphaFoldDB" id="A0A4C1ZP07"/>
<organism evidence="1 2">
    <name type="scientific">Eumeta variegata</name>
    <name type="common">Bagworm moth</name>
    <name type="synonym">Eumeta japonica</name>
    <dbReference type="NCBI Taxonomy" id="151549"/>
    <lineage>
        <taxon>Eukaryota</taxon>
        <taxon>Metazoa</taxon>
        <taxon>Ecdysozoa</taxon>
        <taxon>Arthropoda</taxon>
        <taxon>Hexapoda</taxon>
        <taxon>Insecta</taxon>
        <taxon>Pterygota</taxon>
        <taxon>Neoptera</taxon>
        <taxon>Endopterygota</taxon>
        <taxon>Lepidoptera</taxon>
        <taxon>Glossata</taxon>
        <taxon>Ditrysia</taxon>
        <taxon>Tineoidea</taxon>
        <taxon>Psychidae</taxon>
        <taxon>Oiketicinae</taxon>
        <taxon>Eumeta</taxon>
    </lineage>
</organism>
<accession>A0A4C1ZP07</accession>
<sequence>MFLEHTRARTVGKNAFYRRPVLPPLLPPSAPQPAITSSLHPLVTLSPAESYDVPPFARRSANGRSTAISYHRRINLSIIMFA</sequence>
<evidence type="ECO:0000313" key="2">
    <source>
        <dbReference type="Proteomes" id="UP000299102"/>
    </source>
</evidence>
<keyword evidence="2" id="KW-1185">Reference proteome</keyword>
<dbReference type="EMBL" id="BGZK01001925">
    <property type="protein sequence ID" value="GBP88357.1"/>
    <property type="molecule type" value="Genomic_DNA"/>
</dbReference>
<comment type="caution">
    <text evidence="1">The sequence shown here is derived from an EMBL/GenBank/DDBJ whole genome shotgun (WGS) entry which is preliminary data.</text>
</comment>
<protein>
    <submittedName>
        <fullName evidence="1">Uncharacterized protein</fullName>
    </submittedName>
</protein>
<evidence type="ECO:0000313" key="1">
    <source>
        <dbReference type="EMBL" id="GBP88357.1"/>
    </source>
</evidence>
<gene>
    <name evidence="1" type="ORF">EVAR_61957_1</name>
</gene>